<evidence type="ECO:0000256" key="1">
    <source>
        <dbReference type="ARBA" id="ARBA00022714"/>
    </source>
</evidence>
<dbReference type="GO" id="GO:0008168">
    <property type="term" value="F:methyltransferase activity"/>
    <property type="evidence" value="ECO:0007669"/>
    <property type="project" value="UniProtKB-KW"/>
</dbReference>
<dbReference type="Gene3D" id="2.102.10.10">
    <property type="entry name" value="Rieske [2Fe-2S] iron-sulphur domain"/>
    <property type="match status" value="1"/>
</dbReference>
<keyword evidence="5" id="KW-0411">Iron-sulfur</keyword>
<dbReference type="GO" id="GO:0051537">
    <property type="term" value="F:2 iron, 2 sulfur cluster binding"/>
    <property type="evidence" value="ECO:0007669"/>
    <property type="project" value="UniProtKB-KW"/>
</dbReference>
<dbReference type="PANTHER" id="PTHR21266:SF60">
    <property type="entry name" value="3-KETOSTEROID-9-ALPHA-MONOOXYGENASE, OXYGENASE COMPONENT"/>
    <property type="match status" value="1"/>
</dbReference>
<dbReference type="AlphaFoldDB" id="A0A1U6HWL0"/>
<dbReference type="GO" id="GO:0046872">
    <property type="term" value="F:metal ion binding"/>
    <property type="evidence" value="ECO:0007669"/>
    <property type="project" value="UniProtKB-KW"/>
</dbReference>
<dbReference type="Gene3D" id="3.90.380.10">
    <property type="entry name" value="Naphthalene 1,2-dioxygenase Alpha Subunit, Chain A, domain 1"/>
    <property type="match status" value="1"/>
</dbReference>
<evidence type="ECO:0000256" key="5">
    <source>
        <dbReference type="ARBA" id="ARBA00023014"/>
    </source>
</evidence>
<organism evidence="7 8">
    <name type="scientific">Novosphingobium mathurense</name>
    <dbReference type="NCBI Taxonomy" id="428990"/>
    <lineage>
        <taxon>Bacteria</taxon>
        <taxon>Pseudomonadati</taxon>
        <taxon>Pseudomonadota</taxon>
        <taxon>Alphaproteobacteria</taxon>
        <taxon>Sphingomonadales</taxon>
        <taxon>Sphingomonadaceae</taxon>
        <taxon>Novosphingobium</taxon>
    </lineage>
</organism>
<dbReference type="InterPro" id="IPR017941">
    <property type="entry name" value="Rieske_2Fe-2S"/>
</dbReference>
<proteinExistence type="predicted"/>
<keyword evidence="2" id="KW-0479">Metal-binding</keyword>
<keyword evidence="4" id="KW-0408">Iron</keyword>
<dbReference type="EMBL" id="FVZE01000003">
    <property type="protein sequence ID" value="SLK00159.1"/>
    <property type="molecule type" value="Genomic_DNA"/>
</dbReference>
<keyword evidence="7" id="KW-0489">Methyltransferase</keyword>
<keyword evidence="7" id="KW-0808">Transferase</keyword>
<accession>A0A1U6HWL0</accession>
<evidence type="ECO:0000313" key="8">
    <source>
        <dbReference type="Proteomes" id="UP000190989"/>
    </source>
</evidence>
<dbReference type="GO" id="GO:0004497">
    <property type="term" value="F:monooxygenase activity"/>
    <property type="evidence" value="ECO:0007669"/>
    <property type="project" value="UniProtKB-KW"/>
</dbReference>
<protein>
    <submittedName>
        <fullName evidence="7">Vanillate O-demethylase monooxygenase subunit</fullName>
    </submittedName>
</protein>
<dbReference type="SUPFAM" id="SSF55961">
    <property type="entry name" value="Bet v1-like"/>
    <property type="match status" value="1"/>
</dbReference>
<dbReference type="Pfam" id="PF19112">
    <property type="entry name" value="VanA_C"/>
    <property type="match status" value="1"/>
</dbReference>
<keyword evidence="3" id="KW-0560">Oxidoreductase</keyword>
<keyword evidence="8" id="KW-1185">Reference proteome</keyword>
<evidence type="ECO:0000256" key="4">
    <source>
        <dbReference type="ARBA" id="ARBA00023004"/>
    </source>
</evidence>
<gene>
    <name evidence="7" type="ORF">SAMN06295987_103236</name>
</gene>
<dbReference type="RefSeq" id="WP_079730709.1">
    <property type="nucleotide sequence ID" value="NZ_FVZE01000003.1"/>
</dbReference>
<dbReference type="InterPro" id="IPR036922">
    <property type="entry name" value="Rieske_2Fe-2S_sf"/>
</dbReference>
<dbReference type="PANTHER" id="PTHR21266">
    <property type="entry name" value="IRON-SULFUR DOMAIN CONTAINING PROTEIN"/>
    <property type="match status" value="1"/>
</dbReference>
<dbReference type="GO" id="GO:0032259">
    <property type="term" value="P:methylation"/>
    <property type="evidence" value="ECO:0007669"/>
    <property type="project" value="UniProtKB-KW"/>
</dbReference>
<keyword evidence="1" id="KW-0001">2Fe-2S</keyword>
<dbReference type="SUPFAM" id="SSF50022">
    <property type="entry name" value="ISP domain"/>
    <property type="match status" value="1"/>
</dbReference>
<reference evidence="8" key="1">
    <citation type="submission" date="2017-02" db="EMBL/GenBank/DDBJ databases">
        <authorList>
            <person name="Varghese N."/>
            <person name="Submissions S."/>
        </authorList>
    </citation>
    <scope>NUCLEOTIDE SEQUENCE [LARGE SCALE GENOMIC DNA]</scope>
    <source>
        <strain evidence="8">SM117</strain>
    </source>
</reference>
<dbReference type="STRING" id="428990.SAMN06295987_103236"/>
<dbReference type="InterPro" id="IPR044043">
    <property type="entry name" value="VanA_C_cat"/>
</dbReference>
<dbReference type="Pfam" id="PF00355">
    <property type="entry name" value="Rieske"/>
    <property type="match status" value="1"/>
</dbReference>
<dbReference type="InterPro" id="IPR050584">
    <property type="entry name" value="Cholesterol_7-desaturase"/>
</dbReference>
<dbReference type="PROSITE" id="PS51296">
    <property type="entry name" value="RIESKE"/>
    <property type="match status" value="1"/>
</dbReference>
<dbReference type="Proteomes" id="UP000190989">
    <property type="component" value="Unassembled WGS sequence"/>
</dbReference>
<name>A0A1U6HWL0_9SPHN</name>
<evidence type="ECO:0000313" key="7">
    <source>
        <dbReference type="EMBL" id="SLK00159.1"/>
    </source>
</evidence>
<evidence type="ECO:0000256" key="3">
    <source>
        <dbReference type="ARBA" id="ARBA00023002"/>
    </source>
</evidence>
<sequence length="339" mass="38127">MADYVRNLWYMAAWDHEIPDGGMLSRTLLGEKWLIASLSDGTYAMLADSCPHRFVPLSKGKLEADVIHCPYHGLGFDRTGTCVHSPFPGPPPAHVRARTMPVILRHRALWFWPGDPNKADARLIPDFGFVDRDGMQRSHLVIQGHYELVTDNLMDLTHIEFLHVESFGVNGSIFAGRQSVVTDESGAIWNNWDMEAVPAPAWAAPMVADGARVDQWLYMRWHAPAAMALTVGLSRTGTERRDMVVPEMVNPHIITPETSTSSHYFYDHEATREAEVLARKVFIEEDEPMIEAAQQSLGTRDFWDARPAILETDAGAIRARRRMMQLRRAEAADEAQVGN</sequence>
<keyword evidence="7" id="KW-0503">Monooxygenase</keyword>
<evidence type="ECO:0000256" key="2">
    <source>
        <dbReference type="ARBA" id="ARBA00022723"/>
    </source>
</evidence>
<feature type="domain" description="Rieske" evidence="6">
    <location>
        <begin position="9"/>
        <end position="111"/>
    </location>
</feature>
<evidence type="ECO:0000259" key="6">
    <source>
        <dbReference type="PROSITE" id="PS51296"/>
    </source>
</evidence>